<dbReference type="Proteomes" id="UP001472866">
    <property type="component" value="Chromosome 08"/>
</dbReference>
<reference evidence="2" key="1">
    <citation type="submission" date="2021-01" db="EMBL/GenBank/DDBJ databases">
        <authorList>
            <person name="Corre E."/>
            <person name="Pelletier E."/>
            <person name="Niang G."/>
            <person name="Scheremetjew M."/>
            <person name="Finn R."/>
            <person name="Kale V."/>
            <person name="Holt S."/>
            <person name="Cochrane G."/>
            <person name="Meng A."/>
            <person name="Brown T."/>
            <person name="Cohen L."/>
        </authorList>
    </citation>
    <scope>NUCLEOTIDE SEQUENCE</scope>
    <source>
        <strain evidence="2">RCC1871</strain>
    </source>
</reference>
<sequence>MQAGGEGGAREKQPSPFKKLLKRINPKKKKARKKKTRKQEEVSRLKEEGKATPVLGGVLQARDQNAAAGDDVKQAIAGPEVTKTASVAEPESKIHVGQDPVVQLESGKENEEAGSGKRLGLFEYAGILCAAVESIPLAVTSAVAMLRS</sequence>
<feature type="compositionally biased region" description="Basic and acidic residues" evidence="1">
    <location>
        <begin position="38"/>
        <end position="50"/>
    </location>
</feature>
<dbReference type="EMBL" id="HBHZ01011414">
    <property type="protein sequence ID" value="CAE0195722.1"/>
    <property type="molecule type" value="Transcribed_RNA"/>
</dbReference>
<evidence type="ECO:0000313" key="3">
    <source>
        <dbReference type="EMBL" id="WZN63765.1"/>
    </source>
</evidence>
<protein>
    <submittedName>
        <fullName evidence="2">Uncharacterized protein</fullName>
    </submittedName>
</protein>
<organism evidence="2">
    <name type="scientific">Chloropicon roscoffensis</name>
    <dbReference type="NCBI Taxonomy" id="1461544"/>
    <lineage>
        <taxon>Eukaryota</taxon>
        <taxon>Viridiplantae</taxon>
        <taxon>Chlorophyta</taxon>
        <taxon>Chloropicophyceae</taxon>
        <taxon>Chloropicales</taxon>
        <taxon>Chloropicaceae</taxon>
        <taxon>Chloropicon</taxon>
    </lineage>
</organism>
<evidence type="ECO:0000256" key="1">
    <source>
        <dbReference type="SAM" id="MobiDB-lite"/>
    </source>
</evidence>
<feature type="region of interest" description="Disordered" evidence="1">
    <location>
        <begin position="82"/>
        <end position="114"/>
    </location>
</feature>
<dbReference type="AlphaFoldDB" id="A0A7S3CGD4"/>
<reference evidence="3 4" key="2">
    <citation type="submission" date="2024-03" db="EMBL/GenBank/DDBJ databases">
        <title>Complete genome sequence of the green alga Chloropicon roscoffensis RCC1871.</title>
        <authorList>
            <person name="Lemieux C."/>
            <person name="Pombert J.-F."/>
            <person name="Otis C."/>
            <person name="Turmel M."/>
        </authorList>
    </citation>
    <scope>NUCLEOTIDE SEQUENCE [LARGE SCALE GENOMIC DNA]</scope>
    <source>
        <strain evidence="3 4">RCC1871</strain>
    </source>
</reference>
<proteinExistence type="predicted"/>
<feature type="region of interest" description="Disordered" evidence="1">
    <location>
        <begin position="1"/>
        <end position="56"/>
    </location>
</feature>
<evidence type="ECO:0000313" key="4">
    <source>
        <dbReference type="Proteomes" id="UP001472866"/>
    </source>
</evidence>
<evidence type="ECO:0000313" key="2">
    <source>
        <dbReference type="EMBL" id="CAE0195722.1"/>
    </source>
</evidence>
<name>A0A7S3CGD4_9CHLO</name>
<keyword evidence="4" id="KW-1185">Reference proteome</keyword>
<dbReference type="EMBL" id="CP151508">
    <property type="protein sequence ID" value="WZN63765.1"/>
    <property type="molecule type" value="Genomic_DNA"/>
</dbReference>
<accession>A0A7S3CGD4</accession>
<gene>
    <name evidence="2" type="ORF">CROS1456_LOCUS8819</name>
    <name evidence="3" type="ORF">HKI87_08g53160</name>
</gene>
<feature type="compositionally biased region" description="Basic residues" evidence="1">
    <location>
        <begin position="19"/>
        <end position="37"/>
    </location>
</feature>